<dbReference type="SUPFAM" id="SSF55874">
    <property type="entry name" value="ATPase domain of HSP90 chaperone/DNA topoisomerase II/histidine kinase"/>
    <property type="match status" value="2"/>
</dbReference>
<dbReference type="GO" id="GO:0016020">
    <property type="term" value="C:membrane"/>
    <property type="evidence" value="ECO:0007669"/>
    <property type="project" value="InterPro"/>
</dbReference>
<dbReference type="Pfam" id="PF00512">
    <property type="entry name" value="HisKA"/>
    <property type="match status" value="1"/>
</dbReference>
<dbReference type="InterPro" id="IPR036890">
    <property type="entry name" value="HATPase_C_sf"/>
</dbReference>
<name>A0A7I8DST0_9FIRM</name>
<dbReference type="Pfam" id="PF06580">
    <property type="entry name" value="His_kinase"/>
    <property type="match status" value="1"/>
</dbReference>
<feature type="transmembrane region" description="Helical" evidence="9">
    <location>
        <begin position="365"/>
        <end position="384"/>
    </location>
</feature>
<dbReference type="Gene3D" id="3.40.50.2300">
    <property type="match status" value="1"/>
</dbReference>
<reference evidence="12 13" key="1">
    <citation type="submission" date="2020-08" db="EMBL/GenBank/DDBJ databases">
        <title>Draft genome sequencing of an Anaerocolumna strain isolated from anoxic soil subjected to BSD treatment.</title>
        <authorList>
            <person name="Uek A."/>
            <person name="Tonouchi A."/>
        </authorList>
    </citation>
    <scope>NUCLEOTIDE SEQUENCE [LARGE SCALE GENOMIC DNA]</scope>
    <source>
        <strain evidence="12 13">CTTW</strain>
    </source>
</reference>
<dbReference type="Pfam" id="PF02518">
    <property type="entry name" value="HATPase_c"/>
    <property type="match status" value="2"/>
</dbReference>
<dbReference type="KEGG" id="acht:bsdcttw_38180"/>
<keyword evidence="9" id="KW-0812">Transmembrane</keyword>
<dbReference type="SUPFAM" id="SSF49785">
    <property type="entry name" value="Galactose-binding domain-like"/>
    <property type="match status" value="1"/>
</dbReference>
<dbReference type="InterPro" id="IPR008979">
    <property type="entry name" value="Galactose-bd-like_sf"/>
</dbReference>
<keyword evidence="5" id="KW-0418">Kinase</keyword>
<dbReference type="InterPro" id="IPR003661">
    <property type="entry name" value="HisK_dim/P_dom"/>
</dbReference>
<dbReference type="GO" id="GO:0000155">
    <property type="term" value="F:phosphorelay sensor kinase activity"/>
    <property type="evidence" value="ECO:0007669"/>
    <property type="project" value="InterPro"/>
</dbReference>
<dbReference type="Gene3D" id="2.60.120.260">
    <property type="entry name" value="Galactose-binding domain-like"/>
    <property type="match status" value="1"/>
</dbReference>
<evidence type="ECO:0000256" key="1">
    <source>
        <dbReference type="ARBA" id="ARBA00000085"/>
    </source>
</evidence>
<dbReference type="CDD" id="cd00082">
    <property type="entry name" value="HisKA"/>
    <property type="match status" value="1"/>
</dbReference>
<keyword evidence="13" id="KW-1185">Reference proteome</keyword>
<dbReference type="InterPro" id="IPR001789">
    <property type="entry name" value="Sig_transdc_resp-reg_receiver"/>
</dbReference>
<evidence type="ECO:0000313" key="13">
    <source>
        <dbReference type="Proteomes" id="UP000515703"/>
    </source>
</evidence>
<evidence type="ECO:0000256" key="8">
    <source>
        <dbReference type="PROSITE-ProRule" id="PRU00169"/>
    </source>
</evidence>
<dbReference type="PROSITE" id="PS50110">
    <property type="entry name" value="RESPONSE_REGULATORY"/>
    <property type="match status" value="1"/>
</dbReference>
<dbReference type="SMART" id="SM00388">
    <property type="entry name" value="HisKA"/>
    <property type="match status" value="1"/>
</dbReference>
<dbReference type="EMBL" id="AP023368">
    <property type="protein sequence ID" value="BCK00778.1"/>
    <property type="molecule type" value="Genomic_DNA"/>
</dbReference>
<feature type="transmembrane region" description="Helical" evidence="9">
    <location>
        <begin position="332"/>
        <end position="353"/>
    </location>
</feature>
<organism evidence="12 13">
    <name type="scientific">Anaerocolumna chitinilytica</name>
    <dbReference type="NCBI Taxonomy" id="1727145"/>
    <lineage>
        <taxon>Bacteria</taxon>
        <taxon>Bacillati</taxon>
        <taxon>Bacillota</taxon>
        <taxon>Clostridia</taxon>
        <taxon>Lachnospirales</taxon>
        <taxon>Lachnospiraceae</taxon>
        <taxon>Anaerocolumna</taxon>
    </lineage>
</organism>
<dbReference type="Pfam" id="PF00072">
    <property type="entry name" value="Response_reg"/>
    <property type="match status" value="1"/>
</dbReference>
<keyword evidence="6" id="KW-0902">Two-component regulatory system</keyword>
<dbReference type="SMART" id="SM00448">
    <property type="entry name" value="REC"/>
    <property type="match status" value="1"/>
</dbReference>
<dbReference type="InterPro" id="IPR005467">
    <property type="entry name" value="His_kinase_dom"/>
</dbReference>
<evidence type="ECO:0000256" key="2">
    <source>
        <dbReference type="ARBA" id="ARBA00012438"/>
    </source>
</evidence>
<dbReference type="PROSITE" id="PS50109">
    <property type="entry name" value="HIS_KIN"/>
    <property type="match status" value="1"/>
</dbReference>
<dbReference type="InterPro" id="IPR004358">
    <property type="entry name" value="Sig_transdc_His_kin-like_C"/>
</dbReference>
<gene>
    <name evidence="12" type="ORF">bsdcttw_38180</name>
</gene>
<proteinExistence type="predicted"/>
<evidence type="ECO:0000259" key="11">
    <source>
        <dbReference type="PROSITE" id="PS50110"/>
    </source>
</evidence>
<evidence type="ECO:0000256" key="5">
    <source>
        <dbReference type="ARBA" id="ARBA00022777"/>
    </source>
</evidence>
<feature type="transmembrane region" description="Helical" evidence="9">
    <location>
        <begin position="276"/>
        <end position="296"/>
    </location>
</feature>
<dbReference type="PRINTS" id="PR00344">
    <property type="entry name" value="BCTRLSENSOR"/>
</dbReference>
<dbReference type="InterPro" id="IPR010559">
    <property type="entry name" value="Sig_transdc_His_kin_internal"/>
</dbReference>
<evidence type="ECO:0000259" key="10">
    <source>
        <dbReference type="PROSITE" id="PS50109"/>
    </source>
</evidence>
<feature type="modified residue" description="4-aspartylphosphate" evidence="8">
    <location>
        <position position="755"/>
    </location>
</feature>
<feature type="transmembrane region" description="Helical" evidence="9">
    <location>
        <begin position="390"/>
        <end position="413"/>
    </location>
</feature>
<dbReference type="Gene3D" id="3.30.565.10">
    <property type="entry name" value="Histidine kinase-like ATPase, C-terminal domain"/>
    <property type="match status" value="2"/>
</dbReference>
<keyword evidence="9" id="KW-0472">Membrane</keyword>
<feature type="transmembrane region" description="Helical" evidence="9">
    <location>
        <begin position="308"/>
        <end position="326"/>
    </location>
</feature>
<dbReference type="EC" id="2.7.13.3" evidence="2"/>
<dbReference type="PANTHER" id="PTHR43547">
    <property type="entry name" value="TWO-COMPONENT HISTIDINE KINASE"/>
    <property type="match status" value="1"/>
</dbReference>
<comment type="catalytic activity">
    <reaction evidence="1">
        <text>ATP + protein L-histidine = ADP + protein N-phospho-L-histidine.</text>
        <dbReference type="EC" id="2.7.13.3"/>
    </reaction>
</comment>
<dbReference type="SMART" id="SM00387">
    <property type="entry name" value="HATPase_c"/>
    <property type="match status" value="2"/>
</dbReference>
<feature type="transmembrane region" description="Helical" evidence="9">
    <location>
        <begin position="209"/>
        <end position="231"/>
    </location>
</feature>
<dbReference type="InterPro" id="IPR036097">
    <property type="entry name" value="HisK_dim/P_sf"/>
</dbReference>
<feature type="transmembrane region" description="Helical" evidence="9">
    <location>
        <begin position="7"/>
        <end position="27"/>
    </location>
</feature>
<feature type="transmembrane region" description="Helical" evidence="9">
    <location>
        <begin position="238"/>
        <end position="256"/>
    </location>
</feature>
<sequence>MKLHRKHLYILSALTIIMIVTIFLSSFQYQNSSPVCQNGFVDLSRWNFEKDGNVILNGSWEFYPNTLLTPQDFTSHTLPEVHYIKVPSPWSAKRNHELINERGTGTYRLKIRIKKTASLYGIKSVNIRTSCNIYVNGLLIGNSGNPAYHIKDGYKSNNTPIVSYFSADSETLELVIQVANLEYSKGGIIQNIYFGTAHSISQYNFKCQFFDSLFTFALLFFALYSIGIFAVQKEKHKAFLYSALLCFLLSFLIASSGEKIFNILFNNPPYLPLIKVKIAAVCLSVCLITQLIRELYKITLPHLLEKCILILMLFFTFLTVLLPSTTTAFMEAITYLFFLIILTVLCFFILRSISPKRTPEKKDRLFSFLAFVMVLSLLLLMVAWDLYYNSLIAFNTLFPVTLIMFLGGLYYVLIKHYEYAYNSLEEMSRNLIAMDKLKDEFLLNTSHELKTPLHAIINISKITLENEHHSLSTKHAEALSYIYSTANRLSSLINDIMDIQKLKNNTLYIDFITFDVNAAVQTSMEVLKYLRKNKEIKMINKIPQKSLYLTTDEKRFQQILYNLIDNSLKYTDSGYLELSAHTDDSYLYLYVTDTGRGIDYTTQKMLFKENLSPVDFYFLGIPSAGLGLYISKLLAVRLGGDLYLEWSKPGTGSIFALKLPINNKSLNSPLPTDETAATEACENNTLDIPYLNTGNNNDNFGYRNKILLVNDTPSNIKVLQEIFSDPEYELLVAYDGKSALELIKIHKDLSLVILDVMIPGLSCYAVCKEIRRYYKPFELPILLLTFRNTPEDIKAGLEAGANDFVLQPFHSTELKAKAGTFLELKRAVSEALQMEYVFLQSQIKPHFLYNTLNSITALCYSDGERAAMLLGKLGDYLRCAFMIDPRNSFVTIENELAMVKSYVILNQVRFGDRLQVNYDIEEDLLSYTIPTFIIQPLIENSIGHGIMKRLKGGTIDLAIRKDSGRILISVKDDGVGIPSEELCQLLSDDFTGSIGLKNINKRLIIEYGQGLLIESVLGSGTTATIYIPLLQM</sequence>
<dbReference type="RefSeq" id="WP_185256419.1">
    <property type="nucleotide sequence ID" value="NZ_AP023368.1"/>
</dbReference>
<protein>
    <recommendedName>
        <fullName evidence="3">Stage 0 sporulation protein A homolog</fullName>
        <ecNumber evidence="2">2.7.13.3</ecNumber>
    </recommendedName>
</protein>
<evidence type="ECO:0000256" key="3">
    <source>
        <dbReference type="ARBA" id="ARBA00018672"/>
    </source>
</evidence>
<dbReference type="InterPro" id="IPR003594">
    <property type="entry name" value="HATPase_dom"/>
</dbReference>
<feature type="domain" description="Response regulatory" evidence="11">
    <location>
        <begin position="705"/>
        <end position="822"/>
    </location>
</feature>
<evidence type="ECO:0000256" key="4">
    <source>
        <dbReference type="ARBA" id="ARBA00022553"/>
    </source>
</evidence>
<comment type="function">
    <text evidence="7">May play the central regulatory role in sporulation. It may be an element of the effector pathway responsible for the activation of sporulation genes in response to nutritional stress. Spo0A may act in concert with spo0H (a sigma factor) to control the expression of some genes that are critical to the sporulation process.</text>
</comment>
<dbReference type="Proteomes" id="UP000515703">
    <property type="component" value="Chromosome"/>
</dbReference>
<dbReference type="SUPFAM" id="SSF47384">
    <property type="entry name" value="Homodimeric domain of signal transducing histidine kinase"/>
    <property type="match status" value="1"/>
</dbReference>
<keyword evidence="9" id="KW-1133">Transmembrane helix</keyword>
<dbReference type="Gene3D" id="1.10.287.130">
    <property type="match status" value="1"/>
</dbReference>
<evidence type="ECO:0000256" key="7">
    <source>
        <dbReference type="ARBA" id="ARBA00024867"/>
    </source>
</evidence>
<keyword evidence="5" id="KW-0808">Transferase</keyword>
<dbReference type="SUPFAM" id="SSF52172">
    <property type="entry name" value="CheY-like"/>
    <property type="match status" value="1"/>
</dbReference>
<dbReference type="InterPro" id="IPR011006">
    <property type="entry name" value="CheY-like_superfamily"/>
</dbReference>
<keyword evidence="4 8" id="KW-0597">Phosphoprotein</keyword>
<evidence type="ECO:0000256" key="6">
    <source>
        <dbReference type="ARBA" id="ARBA00023012"/>
    </source>
</evidence>
<dbReference type="AlphaFoldDB" id="A0A7I8DST0"/>
<accession>A0A7I8DST0</accession>
<reference evidence="12 13" key="2">
    <citation type="submission" date="2020-08" db="EMBL/GenBank/DDBJ databases">
        <authorList>
            <person name="Ueki A."/>
            <person name="Tonouchi A."/>
        </authorList>
    </citation>
    <scope>NUCLEOTIDE SEQUENCE [LARGE SCALE GENOMIC DNA]</scope>
    <source>
        <strain evidence="12 13">CTTW</strain>
    </source>
</reference>
<dbReference type="PANTHER" id="PTHR43547:SF2">
    <property type="entry name" value="HYBRID SIGNAL TRANSDUCTION HISTIDINE KINASE C"/>
    <property type="match status" value="1"/>
</dbReference>
<evidence type="ECO:0000256" key="9">
    <source>
        <dbReference type="SAM" id="Phobius"/>
    </source>
</evidence>
<evidence type="ECO:0000313" key="12">
    <source>
        <dbReference type="EMBL" id="BCK00778.1"/>
    </source>
</evidence>
<feature type="domain" description="Histidine kinase" evidence="10">
    <location>
        <begin position="444"/>
        <end position="663"/>
    </location>
</feature>